<evidence type="ECO:0000313" key="6">
    <source>
        <dbReference type="Proteomes" id="UP001642409"/>
    </source>
</evidence>
<protein>
    <submittedName>
        <fullName evidence="4">Hypothetical_protein</fullName>
    </submittedName>
</protein>
<dbReference type="Proteomes" id="UP001642409">
    <property type="component" value="Unassembled WGS sequence"/>
</dbReference>
<dbReference type="EMBL" id="CAXDID020000103">
    <property type="protein sequence ID" value="CAL6026825.1"/>
    <property type="molecule type" value="Genomic_DNA"/>
</dbReference>
<evidence type="ECO:0000313" key="3">
    <source>
        <dbReference type="EMBL" id="CAI9916319.1"/>
    </source>
</evidence>
<evidence type="ECO:0000313" key="5">
    <source>
        <dbReference type="EMBL" id="CAL6074350.1"/>
    </source>
</evidence>
<feature type="region of interest" description="Disordered" evidence="2">
    <location>
        <begin position="256"/>
        <end position="316"/>
    </location>
</feature>
<keyword evidence="1" id="KW-0175">Coiled coil</keyword>
<name>A0AA86NC51_9EUKA</name>
<reference evidence="4 6" key="2">
    <citation type="submission" date="2024-07" db="EMBL/GenBank/DDBJ databases">
        <authorList>
            <person name="Akdeniz Z."/>
        </authorList>
    </citation>
    <scope>NUCLEOTIDE SEQUENCE [LARGE SCALE GENOMIC DNA]</scope>
</reference>
<feature type="coiled-coil region" evidence="1">
    <location>
        <begin position="1"/>
        <end position="163"/>
    </location>
</feature>
<dbReference type="AlphaFoldDB" id="A0AA86NC51"/>
<feature type="compositionally biased region" description="Pro residues" evidence="2">
    <location>
        <begin position="269"/>
        <end position="279"/>
    </location>
</feature>
<feature type="compositionally biased region" description="Basic residues" evidence="2">
    <location>
        <begin position="307"/>
        <end position="316"/>
    </location>
</feature>
<feature type="coiled-coil region" evidence="1">
    <location>
        <begin position="196"/>
        <end position="245"/>
    </location>
</feature>
<gene>
    <name evidence="4" type="ORF">HINF_LOCUS31028</name>
    <name evidence="3" type="ORF">HINF_LOCUS3964</name>
    <name evidence="5" type="ORF">HINF_LOCUS56672</name>
</gene>
<evidence type="ECO:0000256" key="1">
    <source>
        <dbReference type="SAM" id="Coils"/>
    </source>
</evidence>
<accession>A0AA86NC51</accession>
<proteinExistence type="predicted"/>
<sequence>MDQIQQLNEQILKLNEQLQQQEADLQLATMHAKEQETKLKQQTVIEASQTDKNNLELQSKLDATNIELEQLRAQHQTTKQENQKTLDLLLQADTQLQKFKAYAQEADEQIAQLKNQIEQSGKSGEVHLFFDKEEELKQKQTEITQIKEKLEISQKLVELMQKQIDAFKQLEPENVDIESIQVPTNQKVDNNSLKTIVEKSDEKIKLQNEVINAEEECIQKAAEALEQTQKEIKVLQENDEKEKKLIIEQLKAIADEKMKTQQKQEIPDEMPPTELPPADLPADLPPMEDAPLDMPPEMPAEEEVTEKKKKKKSKIQ</sequence>
<keyword evidence="6" id="KW-1185">Reference proteome</keyword>
<dbReference type="EMBL" id="CATOUU010000096">
    <property type="protein sequence ID" value="CAI9916319.1"/>
    <property type="molecule type" value="Genomic_DNA"/>
</dbReference>
<comment type="caution">
    <text evidence="3">The sequence shown here is derived from an EMBL/GenBank/DDBJ whole genome shotgun (WGS) entry which is preliminary data.</text>
</comment>
<organism evidence="3">
    <name type="scientific">Hexamita inflata</name>
    <dbReference type="NCBI Taxonomy" id="28002"/>
    <lineage>
        <taxon>Eukaryota</taxon>
        <taxon>Metamonada</taxon>
        <taxon>Diplomonadida</taxon>
        <taxon>Hexamitidae</taxon>
        <taxon>Hexamitinae</taxon>
        <taxon>Hexamita</taxon>
    </lineage>
</organism>
<reference evidence="3" key="1">
    <citation type="submission" date="2023-06" db="EMBL/GenBank/DDBJ databases">
        <authorList>
            <person name="Kurt Z."/>
        </authorList>
    </citation>
    <scope>NUCLEOTIDE SEQUENCE</scope>
</reference>
<feature type="compositionally biased region" description="Low complexity" evidence="2">
    <location>
        <begin position="280"/>
        <end position="289"/>
    </location>
</feature>
<evidence type="ECO:0000256" key="2">
    <source>
        <dbReference type="SAM" id="MobiDB-lite"/>
    </source>
</evidence>
<dbReference type="EMBL" id="CAXDID020000307">
    <property type="protein sequence ID" value="CAL6074350.1"/>
    <property type="molecule type" value="Genomic_DNA"/>
</dbReference>
<evidence type="ECO:0000313" key="4">
    <source>
        <dbReference type="EMBL" id="CAL6026825.1"/>
    </source>
</evidence>